<keyword evidence="3" id="KW-0862">Zinc</keyword>
<organism evidence="9 10">
    <name type="scientific">Fusarium albosuccineum</name>
    <dbReference type="NCBI Taxonomy" id="1237068"/>
    <lineage>
        <taxon>Eukaryota</taxon>
        <taxon>Fungi</taxon>
        <taxon>Dikarya</taxon>
        <taxon>Ascomycota</taxon>
        <taxon>Pezizomycotina</taxon>
        <taxon>Sordariomycetes</taxon>
        <taxon>Hypocreomycetidae</taxon>
        <taxon>Hypocreales</taxon>
        <taxon>Nectriaceae</taxon>
        <taxon>Fusarium</taxon>
        <taxon>Fusarium decemcellulare species complex</taxon>
    </lineage>
</organism>
<dbReference type="SUPFAM" id="SSF51197">
    <property type="entry name" value="Clavaminate synthase-like"/>
    <property type="match status" value="1"/>
</dbReference>
<dbReference type="PROSITE" id="PS51999">
    <property type="entry name" value="ZF_GRF"/>
    <property type="match status" value="1"/>
</dbReference>
<feature type="domain" description="CUE" evidence="6">
    <location>
        <begin position="26"/>
        <end position="69"/>
    </location>
</feature>
<dbReference type="GO" id="GO:0051213">
    <property type="term" value="F:dioxygenase activity"/>
    <property type="evidence" value="ECO:0007669"/>
    <property type="project" value="InterPro"/>
</dbReference>
<dbReference type="InterPro" id="IPR003892">
    <property type="entry name" value="CUE"/>
</dbReference>
<feature type="region of interest" description="Disordered" evidence="5">
    <location>
        <begin position="1"/>
        <end position="28"/>
    </location>
</feature>
<dbReference type="GO" id="GO:0006307">
    <property type="term" value="P:DNA alkylation repair"/>
    <property type="evidence" value="ECO:0007669"/>
    <property type="project" value="InterPro"/>
</dbReference>
<evidence type="ECO:0000313" key="9">
    <source>
        <dbReference type="EMBL" id="KAF4472742.1"/>
    </source>
</evidence>
<sequence>MRAFLTRPKRKPSPEPRPDNAEPEESTEVKLALLSSLHPNLDQEALLDILLAHDGSVSDASASLKVQPQVRKGCRVIGYQQSLKQYASSRNSSSETGSPARKKLKSKRGSTLHLYDPEDVAEHTPCTIIHNFLPPEDANELLRELLEEAKSFEKITFQLFENVVSSPHTSSFYVESYDEIQRQKTDYHYNGARLTDVRRITPQLVKVKPKVQDAVNVEIQKRIKTRYPGGKKLKYQSPAPWVPNSAFVNAYSGPQESVGWHSDHLTYLGPRAVIGSISLGVAREFRVRRIMPKDIDKKIVEDPDAEGQISIHLPHNSLLVMHAEMQEEWKHCISPAQSIDPHPVAGTTRINITYRDYRANMHPRLTPKCPCGLPCVLRVVTKKKENFGKYFWMCYASNVPGKESCGFFQWAEFDDDGNPLFKNPIAEEP</sequence>
<dbReference type="PROSITE" id="PS51471">
    <property type="entry name" value="FE2OG_OXY"/>
    <property type="match status" value="1"/>
</dbReference>
<dbReference type="Pfam" id="PF13532">
    <property type="entry name" value="2OG-FeII_Oxy_2"/>
    <property type="match status" value="1"/>
</dbReference>
<dbReference type="GO" id="GO:0008270">
    <property type="term" value="F:zinc ion binding"/>
    <property type="evidence" value="ECO:0007669"/>
    <property type="project" value="UniProtKB-KW"/>
</dbReference>
<dbReference type="InterPro" id="IPR032854">
    <property type="entry name" value="ALKBH3"/>
</dbReference>
<dbReference type="InterPro" id="IPR010666">
    <property type="entry name" value="Znf_GRF"/>
</dbReference>
<dbReference type="InterPro" id="IPR027450">
    <property type="entry name" value="AlkB-like"/>
</dbReference>
<reference evidence="9 10" key="1">
    <citation type="submission" date="2020-01" db="EMBL/GenBank/DDBJ databases">
        <title>Identification and distribution of gene clusters putatively required for synthesis of sphingolipid metabolism inhibitors in phylogenetically diverse species of the filamentous fungus Fusarium.</title>
        <authorList>
            <person name="Kim H.-S."/>
            <person name="Busman M."/>
            <person name="Brown D.W."/>
            <person name="Divon H."/>
            <person name="Uhlig S."/>
            <person name="Proctor R.H."/>
        </authorList>
    </citation>
    <scope>NUCLEOTIDE SEQUENCE [LARGE SCALE GENOMIC DNA]</scope>
    <source>
        <strain evidence="9 10">NRRL 20459</strain>
    </source>
</reference>
<evidence type="ECO:0000313" key="10">
    <source>
        <dbReference type="Proteomes" id="UP000554235"/>
    </source>
</evidence>
<dbReference type="FunFam" id="2.60.120.590:FF:000010">
    <property type="entry name" value="GRF zinc finger domain protein"/>
    <property type="match status" value="1"/>
</dbReference>
<dbReference type="InterPro" id="IPR005123">
    <property type="entry name" value="Oxoglu/Fe-dep_dioxygenase_dom"/>
</dbReference>
<dbReference type="AlphaFoldDB" id="A0A8H4LNL8"/>
<feature type="region of interest" description="Disordered" evidence="5">
    <location>
        <begin position="85"/>
        <end position="109"/>
    </location>
</feature>
<name>A0A8H4LNL8_9HYPO</name>
<evidence type="ECO:0000256" key="1">
    <source>
        <dbReference type="ARBA" id="ARBA00022723"/>
    </source>
</evidence>
<dbReference type="EMBL" id="JAADYS010000043">
    <property type="protein sequence ID" value="KAF4472742.1"/>
    <property type="molecule type" value="Genomic_DNA"/>
</dbReference>
<evidence type="ECO:0000256" key="3">
    <source>
        <dbReference type="ARBA" id="ARBA00022833"/>
    </source>
</evidence>
<feature type="domain" description="GRF-type" evidence="8">
    <location>
        <begin position="369"/>
        <end position="414"/>
    </location>
</feature>
<evidence type="ECO:0000256" key="2">
    <source>
        <dbReference type="ARBA" id="ARBA00022771"/>
    </source>
</evidence>
<dbReference type="CDD" id="cd14279">
    <property type="entry name" value="CUE"/>
    <property type="match status" value="1"/>
</dbReference>
<dbReference type="PANTHER" id="PTHR31212">
    <property type="entry name" value="ALPHA-KETOGLUTARATE-DEPENDENT DIOXYGENASE ALKB HOMOLOG 3"/>
    <property type="match status" value="1"/>
</dbReference>
<comment type="caution">
    <text evidence="9">The sequence shown here is derived from an EMBL/GenBank/DDBJ whole genome shotgun (WGS) entry which is preliminary data.</text>
</comment>
<keyword evidence="1" id="KW-0479">Metal-binding</keyword>
<evidence type="ECO:0000256" key="5">
    <source>
        <dbReference type="SAM" id="MobiDB-lite"/>
    </source>
</evidence>
<feature type="compositionally biased region" description="Polar residues" evidence="5">
    <location>
        <begin position="85"/>
        <end position="97"/>
    </location>
</feature>
<keyword evidence="10" id="KW-1185">Reference proteome</keyword>
<evidence type="ECO:0000259" key="8">
    <source>
        <dbReference type="PROSITE" id="PS51999"/>
    </source>
</evidence>
<protein>
    <submittedName>
        <fullName evidence="9">CUE domain</fullName>
    </submittedName>
</protein>
<dbReference type="PROSITE" id="PS51140">
    <property type="entry name" value="CUE"/>
    <property type="match status" value="1"/>
</dbReference>
<dbReference type="Pfam" id="PF06839">
    <property type="entry name" value="Zn_ribbon_GRF"/>
    <property type="match status" value="1"/>
</dbReference>
<dbReference type="PANTHER" id="PTHR31212:SF4">
    <property type="entry name" value="ALPHA-KETOGLUTARATE-DEPENDENT DIOXYGENASE ALKB HOMOLOG 3"/>
    <property type="match status" value="1"/>
</dbReference>
<evidence type="ECO:0000256" key="4">
    <source>
        <dbReference type="PROSITE-ProRule" id="PRU01343"/>
    </source>
</evidence>
<dbReference type="OrthoDB" id="545910at2759"/>
<proteinExistence type="predicted"/>
<accession>A0A8H4LNL8</accession>
<gene>
    <name evidence="9" type="ORF">FALBO_354</name>
</gene>
<evidence type="ECO:0000259" key="7">
    <source>
        <dbReference type="PROSITE" id="PS51471"/>
    </source>
</evidence>
<evidence type="ECO:0000259" key="6">
    <source>
        <dbReference type="PROSITE" id="PS51140"/>
    </source>
</evidence>
<feature type="compositionally biased region" description="Basic residues" evidence="5">
    <location>
        <begin position="100"/>
        <end position="109"/>
    </location>
</feature>
<feature type="domain" description="Fe2OG dioxygenase" evidence="7">
    <location>
        <begin position="242"/>
        <end position="358"/>
    </location>
</feature>
<dbReference type="InterPro" id="IPR037151">
    <property type="entry name" value="AlkB-like_sf"/>
</dbReference>
<keyword evidence="2 4" id="KW-0863">Zinc-finger</keyword>
<dbReference type="GO" id="GO:0043130">
    <property type="term" value="F:ubiquitin binding"/>
    <property type="evidence" value="ECO:0007669"/>
    <property type="project" value="InterPro"/>
</dbReference>
<dbReference type="Proteomes" id="UP000554235">
    <property type="component" value="Unassembled WGS sequence"/>
</dbReference>
<dbReference type="Gene3D" id="2.60.120.590">
    <property type="entry name" value="Alpha-ketoglutarate-dependent dioxygenase AlkB-like"/>
    <property type="match status" value="1"/>
</dbReference>